<keyword evidence="1" id="KW-0677">Repeat</keyword>
<evidence type="ECO:0000313" key="4">
    <source>
        <dbReference type="EMBL" id="KAG8237630.1"/>
    </source>
</evidence>
<dbReference type="OrthoDB" id="63972at2759"/>
<dbReference type="InterPro" id="IPR045148">
    <property type="entry name" value="TCRG1-like"/>
</dbReference>
<dbReference type="InterPro" id="IPR002713">
    <property type="entry name" value="FF_domain"/>
</dbReference>
<feature type="domain" description="FF" evidence="3">
    <location>
        <begin position="219"/>
        <end position="277"/>
    </location>
</feature>
<evidence type="ECO:0000313" key="5">
    <source>
        <dbReference type="Proteomes" id="UP000792457"/>
    </source>
</evidence>
<dbReference type="InterPro" id="IPR036517">
    <property type="entry name" value="FF_domain_sf"/>
</dbReference>
<dbReference type="EMBL" id="KZ309197">
    <property type="protein sequence ID" value="KAG8237630.1"/>
    <property type="molecule type" value="Genomic_DNA"/>
</dbReference>
<name>A0A8K0KPX0_LADFU</name>
<dbReference type="PANTHER" id="PTHR15377:SF3">
    <property type="entry name" value="WW DOMAIN-CONTAINING PROTEIN"/>
    <property type="match status" value="1"/>
</dbReference>
<dbReference type="Proteomes" id="UP000792457">
    <property type="component" value="Unassembled WGS sequence"/>
</dbReference>
<feature type="region of interest" description="Disordered" evidence="2">
    <location>
        <begin position="75"/>
        <end position="160"/>
    </location>
</feature>
<accession>A0A8K0KPX0</accession>
<dbReference type="SUPFAM" id="SSF81698">
    <property type="entry name" value="FF domain"/>
    <property type="match status" value="3"/>
</dbReference>
<dbReference type="SMART" id="SM00441">
    <property type="entry name" value="FF"/>
    <property type="match status" value="4"/>
</dbReference>
<evidence type="ECO:0000256" key="1">
    <source>
        <dbReference type="ARBA" id="ARBA00022737"/>
    </source>
</evidence>
<evidence type="ECO:0000259" key="3">
    <source>
        <dbReference type="PROSITE" id="PS51676"/>
    </source>
</evidence>
<reference evidence="4" key="2">
    <citation type="submission" date="2017-10" db="EMBL/GenBank/DDBJ databases">
        <title>Ladona fulva Genome sequencing and assembly.</title>
        <authorList>
            <person name="Murali S."/>
            <person name="Richards S."/>
            <person name="Bandaranaike D."/>
            <person name="Bellair M."/>
            <person name="Blankenburg K."/>
            <person name="Chao H."/>
            <person name="Dinh H."/>
            <person name="Doddapaneni H."/>
            <person name="Dugan-Rocha S."/>
            <person name="Elkadiri S."/>
            <person name="Gnanaolivu R."/>
            <person name="Hernandez B."/>
            <person name="Skinner E."/>
            <person name="Javaid M."/>
            <person name="Lee S."/>
            <person name="Li M."/>
            <person name="Ming W."/>
            <person name="Munidasa M."/>
            <person name="Muniz J."/>
            <person name="Nguyen L."/>
            <person name="Hughes D."/>
            <person name="Osuji N."/>
            <person name="Pu L.-L."/>
            <person name="Puazo M."/>
            <person name="Qu C."/>
            <person name="Quiroz J."/>
            <person name="Raj R."/>
            <person name="Weissenberger G."/>
            <person name="Xin Y."/>
            <person name="Zou X."/>
            <person name="Han Y."/>
            <person name="Worley K."/>
            <person name="Muzny D."/>
            <person name="Gibbs R."/>
        </authorList>
    </citation>
    <scope>NUCLEOTIDE SEQUENCE</scope>
    <source>
        <strain evidence="4">Sampled in the wild</strain>
    </source>
</reference>
<gene>
    <name evidence="4" type="ORF">J437_LFUL017399</name>
</gene>
<keyword evidence="5" id="KW-1185">Reference proteome</keyword>
<dbReference type="FunFam" id="1.10.10.440:FF:000005">
    <property type="entry name" value="Transcription elongation regulator 1 (CA150)"/>
    <property type="match status" value="1"/>
</dbReference>
<dbReference type="GO" id="GO:0005634">
    <property type="term" value="C:nucleus"/>
    <property type="evidence" value="ECO:0007669"/>
    <property type="project" value="TreeGrafter"/>
</dbReference>
<protein>
    <recommendedName>
        <fullName evidence="3">FF domain-containing protein</fullName>
    </recommendedName>
</protein>
<feature type="compositionally biased region" description="Basic and acidic residues" evidence="2">
    <location>
        <begin position="118"/>
        <end position="160"/>
    </location>
</feature>
<feature type="compositionally biased region" description="Basic and acidic residues" evidence="2">
    <location>
        <begin position="75"/>
        <end position="109"/>
    </location>
</feature>
<sequence>MSLSLCPILCPLRNILSQVKREFLALLRERGEVDRHARWGEVKKRIDSDPRYKAVESSSAREDWFRDFQKTLKEERKREREREREKERREKEQREREKDSVAEDVNREGSEDENSEEEREKEARERERQARMEASLREREKEVQRTLATHLRDRDKEREQHKHDEAVQHFNALLADLVRNADLAWREAKRQLRKDHRWESAELLERDEKEKLFNQHIEQLSKRKKEKFRELLDETAEVTLTSSWKEIKKLIKEDPRYSKFSSSDRKCEREFKEYIKDKLVAAKADFRELLKETKLITHKSLKMVQENEQHMRDIEDILKKDRRYLILDYIPEERKKLIVTYLEDLDKRGPPPPPTASEPTRRPAK</sequence>
<evidence type="ECO:0000256" key="2">
    <source>
        <dbReference type="SAM" id="MobiDB-lite"/>
    </source>
</evidence>
<dbReference type="FunFam" id="1.10.10.440:FF:000008">
    <property type="entry name" value="Transcription elongation regulator 1 (CA150)"/>
    <property type="match status" value="1"/>
</dbReference>
<dbReference type="PROSITE" id="PS51676">
    <property type="entry name" value="FF"/>
    <property type="match status" value="3"/>
</dbReference>
<reference evidence="4" key="1">
    <citation type="submission" date="2013-04" db="EMBL/GenBank/DDBJ databases">
        <authorList>
            <person name="Qu J."/>
            <person name="Murali S.C."/>
            <person name="Bandaranaike D."/>
            <person name="Bellair M."/>
            <person name="Blankenburg K."/>
            <person name="Chao H."/>
            <person name="Dinh H."/>
            <person name="Doddapaneni H."/>
            <person name="Downs B."/>
            <person name="Dugan-Rocha S."/>
            <person name="Elkadiri S."/>
            <person name="Gnanaolivu R.D."/>
            <person name="Hernandez B."/>
            <person name="Javaid M."/>
            <person name="Jayaseelan J.C."/>
            <person name="Lee S."/>
            <person name="Li M."/>
            <person name="Ming W."/>
            <person name="Munidasa M."/>
            <person name="Muniz J."/>
            <person name="Nguyen L."/>
            <person name="Ongeri F."/>
            <person name="Osuji N."/>
            <person name="Pu L.-L."/>
            <person name="Puazo M."/>
            <person name="Qu C."/>
            <person name="Quiroz J."/>
            <person name="Raj R."/>
            <person name="Weissenberger G."/>
            <person name="Xin Y."/>
            <person name="Zou X."/>
            <person name="Han Y."/>
            <person name="Richards S."/>
            <person name="Worley K."/>
            <person name="Muzny D."/>
            <person name="Gibbs R."/>
        </authorList>
    </citation>
    <scope>NUCLEOTIDE SEQUENCE</scope>
    <source>
        <strain evidence="4">Sampled in the wild</strain>
    </source>
</reference>
<dbReference type="PANTHER" id="PTHR15377">
    <property type="entry name" value="TRANSCRIPTION ELONGATION REGULATOR 1"/>
    <property type="match status" value="1"/>
</dbReference>
<comment type="caution">
    <text evidence="4">The sequence shown here is derived from an EMBL/GenBank/DDBJ whole genome shotgun (WGS) entry which is preliminary data.</text>
</comment>
<feature type="domain" description="FF" evidence="3">
    <location>
        <begin position="278"/>
        <end position="344"/>
    </location>
</feature>
<dbReference type="GO" id="GO:0070063">
    <property type="term" value="F:RNA polymerase binding"/>
    <property type="evidence" value="ECO:0007669"/>
    <property type="project" value="InterPro"/>
</dbReference>
<dbReference type="GO" id="GO:0003712">
    <property type="term" value="F:transcription coregulator activity"/>
    <property type="evidence" value="ECO:0007669"/>
    <property type="project" value="TreeGrafter"/>
</dbReference>
<dbReference type="AlphaFoldDB" id="A0A8K0KPX0"/>
<dbReference type="Gene3D" id="1.10.10.440">
    <property type="entry name" value="FF domain"/>
    <property type="match status" value="4"/>
</dbReference>
<organism evidence="4 5">
    <name type="scientific">Ladona fulva</name>
    <name type="common">Scarce chaser dragonfly</name>
    <name type="synonym">Libellula fulva</name>
    <dbReference type="NCBI Taxonomy" id="123851"/>
    <lineage>
        <taxon>Eukaryota</taxon>
        <taxon>Metazoa</taxon>
        <taxon>Ecdysozoa</taxon>
        <taxon>Arthropoda</taxon>
        <taxon>Hexapoda</taxon>
        <taxon>Insecta</taxon>
        <taxon>Pterygota</taxon>
        <taxon>Palaeoptera</taxon>
        <taxon>Odonata</taxon>
        <taxon>Epiprocta</taxon>
        <taxon>Anisoptera</taxon>
        <taxon>Libelluloidea</taxon>
        <taxon>Libellulidae</taxon>
        <taxon>Ladona</taxon>
    </lineage>
</organism>
<feature type="domain" description="FF" evidence="3">
    <location>
        <begin position="15"/>
        <end position="71"/>
    </location>
</feature>
<feature type="region of interest" description="Disordered" evidence="2">
    <location>
        <begin position="343"/>
        <end position="365"/>
    </location>
</feature>
<proteinExistence type="predicted"/>
<dbReference type="FunFam" id="1.10.10.440:FF:000006">
    <property type="entry name" value="Transcription elongation regulator 1 (CA150)"/>
    <property type="match status" value="1"/>
</dbReference>
<dbReference type="Pfam" id="PF01846">
    <property type="entry name" value="FF"/>
    <property type="match status" value="4"/>
</dbReference>